<dbReference type="PROSITE" id="PS50835">
    <property type="entry name" value="IG_LIKE"/>
    <property type="match status" value="1"/>
</dbReference>
<keyword evidence="2 4" id="KW-0472">Membrane</keyword>
<feature type="transmembrane region" description="Helical" evidence="4">
    <location>
        <begin position="164"/>
        <end position="184"/>
    </location>
</feature>
<evidence type="ECO:0000256" key="4">
    <source>
        <dbReference type="SAM" id="Phobius"/>
    </source>
</evidence>
<dbReference type="AlphaFoldDB" id="A0A3B3BTQ0"/>
<dbReference type="Ensembl" id="ENSOMET00000002863.1">
    <property type="protein sequence ID" value="ENSOMEP00000008187.1"/>
    <property type="gene ID" value="ENSOMEG00000001046.1"/>
</dbReference>
<dbReference type="PaxDb" id="30732-ENSOMEP00000008187"/>
<dbReference type="SMART" id="SM00409">
    <property type="entry name" value="IG"/>
    <property type="match status" value="1"/>
</dbReference>
<dbReference type="OMA" id="IHMAINI"/>
<comment type="subcellular location">
    <subcellularLocation>
        <location evidence="1">Membrane</location>
    </subcellularLocation>
</comment>
<dbReference type="Pfam" id="PF07686">
    <property type="entry name" value="V-set"/>
    <property type="match status" value="1"/>
</dbReference>
<dbReference type="PANTHER" id="PTHR24100">
    <property type="entry name" value="BUTYROPHILIN"/>
    <property type="match status" value="1"/>
</dbReference>
<dbReference type="Gene3D" id="2.60.40.10">
    <property type="entry name" value="Immunoglobulins"/>
    <property type="match status" value="1"/>
</dbReference>
<keyword evidence="4" id="KW-1133">Transmembrane helix</keyword>
<feature type="domain" description="Ig-like" evidence="5">
    <location>
        <begin position="28"/>
        <end position="129"/>
    </location>
</feature>
<dbReference type="InterPro" id="IPR013783">
    <property type="entry name" value="Ig-like_fold"/>
</dbReference>
<dbReference type="InterPro" id="IPR013106">
    <property type="entry name" value="Ig_V-set"/>
</dbReference>
<evidence type="ECO:0000313" key="6">
    <source>
        <dbReference type="Ensembl" id="ENSOMEP00000008187.1"/>
    </source>
</evidence>
<dbReference type="InterPro" id="IPR003599">
    <property type="entry name" value="Ig_sub"/>
</dbReference>
<protein>
    <recommendedName>
        <fullName evidence="5">Ig-like domain-containing protein</fullName>
    </recommendedName>
</protein>
<accession>A0A3B3BTQ0</accession>
<dbReference type="GeneTree" id="ENSGT01030000234777"/>
<reference evidence="6" key="2">
    <citation type="submission" date="2025-09" db="UniProtKB">
        <authorList>
            <consortium name="Ensembl"/>
        </authorList>
    </citation>
    <scope>IDENTIFICATION</scope>
</reference>
<dbReference type="InterPro" id="IPR007110">
    <property type="entry name" value="Ig-like_dom"/>
</dbReference>
<organism evidence="6 7">
    <name type="scientific">Oryzias melastigma</name>
    <name type="common">Marine medaka</name>
    <dbReference type="NCBI Taxonomy" id="30732"/>
    <lineage>
        <taxon>Eukaryota</taxon>
        <taxon>Metazoa</taxon>
        <taxon>Chordata</taxon>
        <taxon>Craniata</taxon>
        <taxon>Vertebrata</taxon>
        <taxon>Euteleostomi</taxon>
        <taxon>Actinopterygii</taxon>
        <taxon>Neopterygii</taxon>
        <taxon>Teleostei</taxon>
        <taxon>Neoteleostei</taxon>
        <taxon>Acanthomorphata</taxon>
        <taxon>Ovalentaria</taxon>
        <taxon>Atherinomorphae</taxon>
        <taxon>Beloniformes</taxon>
        <taxon>Adrianichthyidae</taxon>
        <taxon>Oryziinae</taxon>
        <taxon>Oryzias</taxon>
    </lineage>
</organism>
<evidence type="ECO:0000256" key="1">
    <source>
        <dbReference type="ARBA" id="ARBA00004370"/>
    </source>
</evidence>
<dbReference type="Proteomes" id="UP000261560">
    <property type="component" value="Unplaced"/>
</dbReference>
<dbReference type="InterPro" id="IPR050504">
    <property type="entry name" value="IgSF_BTN/MOG"/>
</dbReference>
<dbReference type="GO" id="GO:0001817">
    <property type="term" value="P:regulation of cytokine production"/>
    <property type="evidence" value="ECO:0007669"/>
    <property type="project" value="TreeGrafter"/>
</dbReference>
<reference evidence="6" key="1">
    <citation type="submission" date="2025-08" db="UniProtKB">
        <authorList>
            <consortium name="Ensembl"/>
        </authorList>
    </citation>
    <scope>IDENTIFICATION</scope>
</reference>
<evidence type="ECO:0000313" key="7">
    <source>
        <dbReference type="Proteomes" id="UP000261560"/>
    </source>
</evidence>
<evidence type="ECO:0000259" key="5">
    <source>
        <dbReference type="PROSITE" id="PS50835"/>
    </source>
</evidence>
<dbReference type="GO" id="GO:0009897">
    <property type="term" value="C:external side of plasma membrane"/>
    <property type="evidence" value="ECO:0007669"/>
    <property type="project" value="TreeGrafter"/>
</dbReference>
<dbReference type="SUPFAM" id="SSF48726">
    <property type="entry name" value="Immunoglobulin"/>
    <property type="match status" value="1"/>
</dbReference>
<name>A0A3B3BTQ0_ORYME</name>
<dbReference type="PANTHER" id="PTHR24100:SF151">
    <property type="entry name" value="ICOS LIGAND"/>
    <property type="match status" value="1"/>
</dbReference>
<evidence type="ECO:0000256" key="3">
    <source>
        <dbReference type="ARBA" id="ARBA00023319"/>
    </source>
</evidence>
<keyword evidence="3" id="KW-0393">Immunoglobulin domain</keyword>
<dbReference type="InterPro" id="IPR036179">
    <property type="entry name" value="Ig-like_dom_sf"/>
</dbReference>
<proteinExistence type="predicted"/>
<keyword evidence="4" id="KW-0812">Transmembrane</keyword>
<dbReference type="GO" id="GO:0005102">
    <property type="term" value="F:signaling receptor binding"/>
    <property type="evidence" value="ECO:0007669"/>
    <property type="project" value="TreeGrafter"/>
</dbReference>
<dbReference type="GO" id="GO:0050852">
    <property type="term" value="P:T cell receptor signaling pathway"/>
    <property type="evidence" value="ECO:0007669"/>
    <property type="project" value="TreeGrafter"/>
</dbReference>
<keyword evidence="7" id="KW-1185">Reference proteome</keyword>
<evidence type="ECO:0000256" key="2">
    <source>
        <dbReference type="ARBA" id="ARBA00023136"/>
    </source>
</evidence>
<sequence length="185" mass="21163">DIHMAINIILKVRIVIRFVNQIGSPHPPPSSLCSSAAGLNITVKSGDDVTLRCEDPNINQVLVLEWIRTDLKEEEYVFFYRSGGVDPVNQHKSYKNRVFLLDPQMKDGDLSVVLKNMKIEDSGTYQCRVLEQNDPQREMKCGLRASCVGQILLSQQGFIEYKPLLYLMLNFIYIDYVLFVSLSFK</sequence>